<proteinExistence type="inferred from homology"/>
<keyword evidence="2 7" id="KW-0812">Transmembrane</keyword>
<feature type="compositionally biased region" description="Polar residues" evidence="6">
    <location>
        <begin position="391"/>
        <end position="410"/>
    </location>
</feature>
<dbReference type="PANTHER" id="PTHR33048">
    <property type="entry name" value="PTH11-LIKE INTEGRAL MEMBRANE PROTEIN (AFU_ORTHOLOGUE AFUA_5G11245)"/>
    <property type="match status" value="1"/>
</dbReference>
<keyword evidence="4 7" id="KW-0472">Membrane</keyword>
<dbReference type="InterPro" id="IPR049326">
    <property type="entry name" value="Rhodopsin_dom_fungi"/>
</dbReference>
<feature type="transmembrane region" description="Helical" evidence="7">
    <location>
        <begin position="102"/>
        <end position="123"/>
    </location>
</feature>
<feature type="transmembrane region" description="Helical" evidence="7">
    <location>
        <begin position="59"/>
        <end position="82"/>
    </location>
</feature>
<feature type="region of interest" description="Disordered" evidence="6">
    <location>
        <begin position="389"/>
        <end position="419"/>
    </location>
</feature>
<comment type="subcellular location">
    <subcellularLocation>
        <location evidence="1">Membrane</location>
        <topology evidence="1">Multi-pass membrane protein</topology>
    </subcellularLocation>
</comment>
<evidence type="ECO:0000256" key="6">
    <source>
        <dbReference type="SAM" id="MobiDB-lite"/>
    </source>
</evidence>
<evidence type="ECO:0000313" key="9">
    <source>
        <dbReference type="EMBL" id="KAL2276662.1"/>
    </source>
</evidence>
<evidence type="ECO:0000256" key="7">
    <source>
        <dbReference type="SAM" id="Phobius"/>
    </source>
</evidence>
<sequence>MSLFALIGAVDNLDEPTPLINRRTTIFGLVITSLIVTSFCVSLRLYVRFFVTRCPGWDDILVISLIITTWVTNVGSCILTNNGLGKHFVLLGPDGMTAFVKTFWWCNGCYNMALALVKLSLLFQYLRLLDENPETKQPKTKITIIFLIVVTSIWGVVYSILAWVPCIPVEGHWHFDETAMRYGYGSDEVGPFVATYIIHGACNMLIDIAVLAIPVFSRSMWVTADEELKSRIAMIGLYILGGLSVICSVIRFILIVHTRATTSPTFDPSWYGASTCILSILEVDLATVMASLPVFWPHLRRNIDKIMITREVEVKVTHEPRAFTQIEDEGSKDGKRSRANGGYACDPATVLPWENQAKNQSYTKASETIALQEMRRSYSNKRVNTVRLFNPHNSSHSRSYSNPITSQQLSRDSKEVLLR</sequence>
<feature type="transmembrane region" description="Helical" evidence="7">
    <location>
        <begin position="144"/>
        <end position="164"/>
    </location>
</feature>
<organism evidence="9 10">
    <name type="scientific">Diaporthe vaccinii</name>
    <dbReference type="NCBI Taxonomy" id="105482"/>
    <lineage>
        <taxon>Eukaryota</taxon>
        <taxon>Fungi</taxon>
        <taxon>Dikarya</taxon>
        <taxon>Ascomycota</taxon>
        <taxon>Pezizomycotina</taxon>
        <taxon>Sordariomycetes</taxon>
        <taxon>Sordariomycetidae</taxon>
        <taxon>Diaporthales</taxon>
        <taxon>Diaporthaceae</taxon>
        <taxon>Diaporthe</taxon>
        <taxon>Diaporthe eres species complex</taxon>
    </lineage>
</organism>
<dbReference type="EMBL" id="JBAWTH010000109">
    <property type="protein sequence ID" value="KAL2276662.1"/>
    <property type="molecule type" value="Genomic_DNA"/>
</dbReference>
<evidence type="ECO:0000256" key="1">
    <source>
        <dbReference type="ARBA" id="ARBA00004141"/>
    </source>
</evidence>
<gene>
    <name evidence="9" type="ORF">FJTKL_00483</name>
</gene>
<reference evidence="9 10" key="1">
    <citation type="submission" date="2024-03" db="EMBL/GenBank/DDBJ databases">
        <title>A high-quality draft genome sequence of Diaporthe vaccinii, a causative agent of upright dieback and viscid rot disease in cranberry plants.</title>
        <authorList>
            <person name="Sarrasin M."/>
            <person name="Lang B.F."/>
            <person name="Burger G."/>
        </authorList>
    </citation>
    <scope>NUCLEOTIDE SEQUENCE [LARGE SCALE GENOMIC DNA]</scope>
    <source>
        <strain evidence="9 10">IS7</strain>
    </source>
</reference>
<evidence type="ECO:0000256" key="4">
    <source>
        <dbReference type="ARBA" id="ARBA00023136"/>
    </source>
</evidence>
<feature type="transmembrane region" description="Helical" evidence="7">
    <location>
        <begin position="196"/>
        <end position="216"/>
    </location>
</feature>
<evidence type="ECO:0000256" key="3">
    <source>
        <dbReference type="ARBA" id="ARBA00022989"/>
    </source>
</evidence>
<accession>A0ABR4E2K8</accession>
<dbReference type="PANTHER" id="PTHR33048:SF47">
    <property type="entry name" value="INTEGRAL MEMBRANE PROTEIN-RELATED"/>
    <property type="match status" value="1"/>
</dbReference>
<feature type="transmembrane region" description="Helical" evidence="7">
    <location>
        <begin position="270"/>
        <end position="296"/>
    </location>
</feature>
<evidence type="ECO:0000313" key="10">
    <source>
        <dbReference type="Proteomes" id="UP001600888"/>
    </source>
</evidence>
<feature type="transmembrane region" description="Helical" evidence="7">
    <location>
        <begin position="26"/>
        <end position="47"/>
    </location>
</feature>
<dbReference type="InterPro" id="IPR052337">
    <property type="entry name" value="SAT4-like"/>
</dbReference>
<evidence type="ECO:0000256" key="5">
    <source>
        <dbReference type="ARBA" id="ARBA00038359"/>
    </source>
</evidence>
<comment type="similarity">
    <text evidence="5">Belongs to the SAT4 family.</text>
</comment>
<protein>
    <recommendedName>
        <fullName evidence="8">Rhodopsin domain-containing protein</fullName>
    </recommendedName>
</protein>
<evidence type="ECO:0000256" key="2">
    <source>
        <dbReference type="ARBA" id="ARBA00022692"/>
    </source>
</evidence>
<feature type="domain" description="Rhodopsin" evidence="8">
    <location>
        <begin position="43"/>
        <end position="301"/>
    </location>
</feature>
<dbReference type="Proteomes" id="UP001600888">
    <property type="component" value="Unassembled WGS sequence"/>
</dbReference>
<evidence type="ECO:0000259" key="8">
    <source>
        <dbReference type="Pfam" id="PF20684"/>
    </source>
</evidence>
<keyword evidence="10" id="KW-1185">Reference proteome</keyword>
<feature type="transmembrane region" description="Helical" evidence="7">
    <location>
        <begin position="237"/>
        <end position="258"/>
    </location>
</feature>
<name>A0ABR4E2K8_9PEZI</name>
<dbReference type="Pfam" id="PF20684">
    <property type="entry name" value="Fung_rhodopsin"/>
    <property type="match status" value="1"/>
</dbReference>
<comment type="caution">
    <text evidence="9">The sequence shown here is derived from an EMBL/GenBank/DDBJ whole genome shotgun (WGS) entry which is preliminary data.</text>
</comment>
<keyword evidence="3 7" id="KW-1133">Transmembrane helix</keyword>